<gene>
    <name evidence="2" type="ORF">Vspart_00408</name>
</gene>
<evidence type="ECO:0000313" key="2">
    <source>
        <dbReference type="EMBL" id="QMV13199.1"/>
    </source>
</evidence>
<sequence length="156" mass="17860">MKEETTTSQILIGLLISGSLALFSLIYFTFSLFNLVEHFIHPSTVIEYNRGAMYGIGGIGLLSFFCGFLVLLFYRKLSPKAESRMGKGIIIGIILMFIFPLVSNFTVPSLIENSGYQRCEKAERRASWPIFRIHIYTDNRQVCEQLIEEKQQTGRY</sequence>
<organism evidence="2 3">
    <name type="scientific">Vibrio spartinae</name>
    <dbReference type="NCBI Taxonomy" id="1918945"/>
    <lineage>
        <taxon>Bacteria</taxon>
        <taxon>Pseudomonadati</taxon>
        <taxon>Pseudomonadota</taxon>
        <taxon>Gammaproteobacteria</taxon>
        <taxon>Vibrionales</taxon>
        <taxon>Vibrionaceae</taxon>
        <taxon>Vibrio</taxon>
    </lineage>
</organism>
<keyword evidence="1" id="KW-1133">Transmembrane helix</keyword>
<evidence type="ECO:0000313" key="3">
    <source>
        <dbReference type="Proteomes" id="UP000515264"/>
    </source>
</evidence>
<evidence type="ECO:0008006" key="4">
    <source>
        <dbReference type="Google" id="ProtNLM"/>
    </source>
</evidence>
<dbReference type="RefSeq" id="WP_182288123.1">
    <property type="nucleotide sequence ID" value="NZ_CP046268.1"/>
</dbReference>
<protein>
    <recommendedName>
        <fullName evidence="4">DUF1240 domain-containing protein</fullName>
    </recommendedName>
</protein>
<name>A0ABX6QVE5_9VIBR</name>
<keyword evidence="1" id="KW-0472">Membrane</keyword>
<keyword evidence="1" id="KW-0812">Transmembrane</keyword>
<accession>A0ABX6QVE5</accession>
<reference evidence="2 3" key="1">
    <citation type="journal article" date="2020" name="J. Nat. Prod.">
        <title>Genomics-Metabolomics Profiling Disclosed Marine Vibrio spartinae 3.6 as a Producer of a New Branched Side Chain Prodigiosin.</title>
        <authorList>
            <person name="Vitale G.A."/>
            <person name="Sciarretta M."/>
            <person name="Palma Esposito F."/>
            <person name="January G.G."/>
            <person name="Giaccio M."/>
            <person name="Bunk B."/>
            <person name="Sproer C."/>
            <person name="Bajerski F."/>
            <person name="Power D."/>
            <person name="Festa C."/>
            <person name="Monti M.C."/>
            <person name="D'Auria M.V."/>
            <person name="de Pascale D."/>
        </authorList>
    </citation>
    <scope>NUCLEOTIDE SEQUENCE [LARGE SCALE GENOMIC DNA]</scope>
    <source>
        <strain evidence="2 3">3.6</strain>
    </source>
</reference>
<dbReference type="Proteomes" id="UP000515264">
    <property type="component" value="Chromosome 1"/>
</dbReference>
<dbReference type="EMBL" id="CP046268">
    <property type="protein sequence ID" value="QMV13199.1"/>
    <property type="molecule type" value="Genomic_DNA"/>
</dbReference>
<feature type="transmembrane region" description="Helical" evidence="1">
    <location>
        <begin position="53"/>
        <end position="74"/>
    </location>
</feature>
<evidence type="ECO:0000256" key="1">
    <source>
        <dbReference type="SAM" id="Phobius"/>
    </source>
</evidence>
<feature type="transmembrane region" description="Helical" evidence="1">
    <location>
        <begin position="12"/>
        <end position="33"/>
    </location>
</feature>
<keyword evidence="3" id="KW-1185">Reference proteome</keyword>
<proteinExistence type="predicted"/>
<feature type="transmembrane region" description="Helical" evidence="1">
    <location>
        <begin position="86"/>
        <end position="107"/>
    </location>
</feature>